<keyword evidence="6" id="KW-0560">Oxidoreductase</keyword>
<keyword evidence="2 5" id="KW-0349">Heme</keyword>
<dbReference type="Proteomes" id="UP000283895">
    <property type="component" value="Unassembled WGS sequence"/>
</dbReference>
<comment type="cofactor">
    <cofactor evidence="1 5">
        <name>heme</name>
        <dbReference type="ChEBI" id="CHEBI:30413"/>
    </cofactor>
</comment>
<accession>A0A423VW41</accession>
<dbReference type="AlphaFoldDB" id="A0A423VW41"/>
<dbReference type="InterPro" id="IPR001128">
    <property type="entry name" value="Cyt_P450"/>
</dbReference>
<dbReference type="GO" id="GO:0005506">
    <property type="term" value="F:iron ion binding"/>
    <property type="evidence" value="ECO:0007669"/>
    <property type="project" value="InterPro"/>
</dbReference>
<dbReference type="EMBL" id="LKEA01000037">
    <property type="protein sequence ID" value="ROV95221.1"/>
    <property type="molecule type" value="Genomic_DNA"/>
</dbReference>
<protein>
    <submittedName>
        <fullName evidence="7">Uncharacterized protein</fullName>
    </submittedName>
</protein>
<dbReference type="InterPro" id="IPR017972">
    <property type="entry name" value="Cyt_P450_CS"/>
</dbReference>
<feature type="binding site" description="axial binding residue" evidence="5">
    <location>
        <position position="336"/>
    </location>
    <ligand>
        <name>heme</name>
        <dbReference type="ChEBI" id="CHEBI:30413"/>
    </ligand>
    <ligandPart>
        <name>Fe</name>
        <dbReference type="ChEBI" id="CHEBI:18248"/>
    </ligandPart>
</feature>
<dbReference type="Pfam" id="PF00067">
    <property type="entry name" value="p450"/>
    <property type="match status" value="1"/>
</dbReference>
<dbReference type="PRINTS" id="PR00463">
    <property type="entry name" value="EP450I"/>
</dbReference>
<organism evidence="7 8">
    <name type="scientific">Cytospora schulzeri</name>
    <dbReference type="NCBI Taxonomy" id="448051"/>
    <lineage>
        <taxon>Eukaryota</taxon>
        <taxon>Fungi</taxon>
        <taxon>Dikarya</taxon>
        <taxon>Ascomycota</taxon>
        <taxon>Pezizomycotina</taxon>
        <taxon>Sordariomycetes</taxon>
        <taxon>Sordariomycetidae</taxon>
        <taxon>Diaporthales</taxon>
        <taxon>Cytosporaceae</taxon>
        <taxon>Cytospora</taxon>
    </lineage>
</organism>
<evidence type="ECO:0000313" key="8">
    <source>
        <dbReference type="Proteomes" id="UP000283895"/>
    </source>
</evidence>
<dbReference type="PROSITE" id="PS00086">
    <property type="entry name" value="CYTOCHROME_P450"/>
    <property type="match status" value="1"/>
</dbReference>
<dbReference type="PANTHER" id="PTHR24305">
    <property type="entry name" value="CYTOCHROME P450"/>
    <property type="match status" value="1"/>
</dbReference>
<evidence type="ECO:0000256" key="4">
    <source>
        <dbReference type="ARBA" id="ARBA00023004"/>
    </source>
</evidence>
<comment type="caution">
    <text evidence="7">The sequence shown here is derived from an EMBL/GenBank/DDBJ whole genome shotgun (WGS) entry which is preliminary data.</text>
</comment>
<keyword evidence="4 5" id="KW-0408">Iron</keyword>
<dbReference type="InterPro" id="IPR050121">
    <property type="entry name" value="Cytochrome_P450_monoxygenase"/>
</dbReference>
<evidence type="ECO:0000313" key="7">
    <source>
        <dbReference type="EMBL" id="ROV95221.1"/>
    </source>
</evidence>
<dbReference type="GO" id="GO:0004497">
    <property type="term" value="F:monooxygenase activity"/>
    <property type="evidence" value="ECO:0007669"/>
    <property type="project" value="UniProtKB-KW"/>
</dbReference>
<dbReference type="Gene3D" id="1.10.630.10">
    <property type="entry name" value="Cytochrome P450"/>
    <property type="match status" value="1"/>
</dbReference>
<dbReference type="PRINTS" id="PR00385">
    <property type="entry name" value="P450"/>
</dbReference>
<evidence type="ECO:0000256" key="6">
    <source>
        <dbReference type="RuleBase" id="RU000461"/>
    </source>
</evidence>
<dbReference type="GO" id="GO:0020037">
    <property type="term" value="F:heme binding"/>
    <property type="evidence" value="ECO:0007669"/>
    <property type="project" value="InterPro"/>
</dbReference>
<dbReference type="GO" id="GO:0016705">
    <property type="term" value="F:oxidoreductase activity, acting on paired donors, with incorporation or reduction of molecular oxygen"/>
    <property type="evidence" value="ECO:0007669"/>
    <property type="project" value="InterPro"/>
</dbReference>
<keyword evidence="6" id="KW-0503">Monooxygenase</keyword>
<name>A0A423VW41_9PEZI</name>
<dbReference type="InterPro" id="IPR002401">
    <property type="entry name" value="Cyt_P450_E_grp-I"/>
</dbReference>
<comment type="similarity">
    <text evidence="6">Belongs to the cytochrome P450 family.</text>
</comment>
<proteinExistence type="inferred from homology"/>
<keyword evidence="8" id="KW-1185">Reference proteome</keyword>
<dbReference type="SUPFAM" id="SSF48264">
    <property type="entry name" value="Cytochrome P450"/>
    <property type="match status" value="1"/>
</dbReference>
<gene>
    <name evidence="7" type="ORF">VMCG_08528</name>
</gene>
<evidence type="ECO:0000256" key="5">
    <source>
        <dbReference type="PIRSR" id="PIRSR602401-1"/>
    </source>
</evidence>
<evidence type="ECO:0000256" key="1">
    <source>
        <dbReference type="ARBA" id="ARBA00001971"/>
    </source>
</evidence>
<dbReference type="PANTHER" id="PTHR24305:SF226">
    <property type="entry name" value="CYTOCHROME P450 MONOOXYGENASE"/>
    <property type="match status" value="1"/>
</dbReference>
<reference evidence="7 8" key="1">
    <citation type="submission" date="2015-09" db="EMBL/GenBank/DDBJ databases">
        <title>Host preference determinants of Valsa canker pathogens revealed by comparative genomics.</title>
        <authorList>
            <person name="Yin Z."/>
            <person name="Huang L."/>
        </authorList>
    </citation>
    <scope>NUCLEOTIDE SEQUENCE [LARGE SCALE GENOMIC DNA]</scope>
    <source>
        <strain evidence="7 8">03-1</strain>
    </source>
</reference>
<dbReference type="OrthoDB" id="1470350at2759"/>
<evidence type="ECO:0000256" key="2">
    <source>
        <dbReference type="ARBA" id="ARBA00022617"/>
    </source>
</evidence>
<sequence length="411" mass="46180">MGKERPNIFNAADRDVHRQKRRIIGPTISERAMRFFEPEMSKEIDVFLRHLLQLSRNNEVVDMTPLCDRLGIDIVGRLAFGFELNTQSEPTYRHIAAGIKARSAISSVYMAWPGLRILDPLIAFLRPRSYEIDKENFHKSLRTMIGARMALPKDAKHDFYAQVSEKLVPQDLWVEAIMIVGAGGSTTATTISAIFFYLSRYPAAYERLASEIRSSFLSGGELNQGRLNACTYLRAVIDEGLRLSSGTISNWRNQDAASIAAGEKLVVDGHVIPPGTEVAINAYSFMRNADYFPQPFAFRPERWLAEGGTEESDRQRVHRATMRRAFVPFSLGSRSCAGQPMAYLELSLAVARTMLYFDFEKAPGEAGKLGEAPGKPFEFELEDATIAGHHGPNLIFHPRGDFWKELLNKET</sequence>
<keyword evidence="3 5" id="KW-0479">Metal-binding</keyword>
<dbReference type="STRING" id="356882.A0A423VW41"/>
<dbReference type="InterPro" id="IPR036396">
    <property type="entry name" value="Cyt_P450_sf"/>
</dbReference>
<evidence type="ECO:0000256" key="3">
    <source>
        <dbReference type="ARBA" id="ARBA00022723"/>
    </source>
</evidence>